<evidence type="ECO:0000313" key="3">
    <source>
        <dbReference type="EMBL" id="KAK9112455.1"/>
    </source>
</evidence>
<keyword evidence="4" id="KW-1185">Reference proteome</keyword>
<dbReference type="PANTHER" id="PTHR42811">
    <property type="entry name" value="SERINE ACETYLTRANSFERASE"/>
    <property type="match status" value="1"/>
</dbReference>
<feature type="region of interest" description="Disordered" evidence="1">
    <location>
        <begin position="272"/>
        <end position="302"/>
    </location>
</feature>
<organism evidence="3 4">
    <name type="scientific">Stephania cephalantha</name>
    <dbReference type="NCBI Taxonomy" id="152367"/>
    <lineage>
        <taxon>Eukaryota</taxon>
        <taxon>Viridiplantae</taxon>
        <taxon>Streptophyta</taxon>
        <taxon>Embryophyta</taxon>
        <taxon>Tracheophyta</taxon>
        <taxon>Spermatophyta</taxon>
        <taxon>Magnoliopsida</taxon>
        <taxon>Ranunculales</taxon>
        <taxon>Menispermaceae</taxon>
        <taxon>Menispermoideae</taxon>
        <taxon>Cissampelideae</taxon>
        <taxon>Stephania</taxon>
    </lineage>
</organism>
<dbReference type="InterPro" id="IPR042122">
    <property type="entry name" value="Ser_AcTrfase_N_sf"/>
</dbReference>
<reference evidence="3 4" key="1">
    <citation type="submission" date="2024-01" db="EMBL/GenBank/DDBJ databases">
        <title>Genome assemblies of Stephania.</title>
        <authorList>
            <person name="Yang L."/>
        </authorList>
    </citation>
    <scope>NUCLEOTIDE SEQUENCE [LARGE SCALE GENOMIC DNA]</scope>
    <source>
        <strain evidence="3">JXDWG</strain>
        <tissue evidence="3">Leaf</tissue>
    </source>
</reference>
<protein>
    <recommendedName>
        <fullName evidence="2">Serine acetyltransferase N-terminal domain-containing protein</fullName>
    </recommendedName>
</protein>
<gene>
    <name evidence="3" type="ORF">Scep_019974</name>
</gene>
<dbReference type="Pfam" id="PF06426">
    <property type="entry name" value="SATase_N"/>
    <property type="match status" value="1"/>
</dbReference>
<dbReference type="EMBL" id="JBBNAG010000008">
    <property type="protein sequence ID" value="KAK9112455.1"/>
    <property type="molecule type" value="Genomic_DNA"/>
</dbReference>
<dbReference type="GO" id="GO:0005737">
    <property type="term" value="C:cytoplasm"/>
    <property type="evidence" value="ECO:0007669"/>
    <property type="project" value="InterPro"/>
</dbReference>
<comment type="caution">
    <text evidence="3">The sequence shown here is derived from an EMBL/GenBank/DDBJ whole genome shotgun (WGS) entry which is preliminary data.</text>
</comment>
<dbReference type="Gene3D" id="1.10.3130.10">
    <property type="entry name" value="serine acetyltransferase, domain 1"/>
    <property type="match status" value="1"/>
</dbReference>
<feature type="domain" description="Serine acetyltransferase N-terminal" evidence="2">
    <location>
        <begin position="4"/>
        <end position="33"/>
    </location>
</feature>
<evidence type="ECO:0000313" key="4">
    <source>
        <dbReference type="Proteomes" id="UP001419268"/>
    </source>
</evidence>
<name>A0AAP0IC75_9MAGN</name>
<dbReference type="AlphaFoldDB" id="A0AAP0IC75"/>
<dbReference type="InterPro" id="IPR011004">
    <property type="entry name" value="Trimer_LpxA-like_sf"/>
</dbReference>
<dbReference type="GO" id="GO:0009001">
    <property type="term" value="F:serine O-acetyltransferase activity"/>
    <property type="evidence" value="ECO:0007669"/>
    <property type="project" value="InterPro"/>
</dbReference>
<accession>A0AAP0IC75</accession>
<dbReference type="InterPro" id="IPR010493">
    <property type="entry name" value="Ser_AcTrfase_N"/>
</dbReference>
<sequence length="330" mass="36004">MLTDPRSARHSDPTCSSFSHCLLNYKGFLACQAHRISHLLWSRRRRPLALHSRVADVFSIDIHPATRLDSSIIFDHATSVVVGETVVVGNNNVGNKSSNREQALSSAFERRYWCPRGLLVLPQSTWTSKSNSAFSEGAICYAPVHVDPRGLPKPIAPLEKALLVLPLSTWRHVDTFGGCADSAFSKGAICAPHFRLPEIDAENILCIGFGRRRGRARWRETTEGGRRRAGWVNDVVVECTDAAEKEERRLWGHRSEEQRRVVCGVSEAAKEGASTMKEGASANGGRSNEEVKQKCGGGGSPGGGMRRANVLVVLVGSLVIRSAKPSLATQ</sequence>
<proteinExistence type="predicted"/>
<evidence type="ECO:0000256" key="1">
    <source>
        <dbReference type="SAM" id="MobiDB-lite"/>
    </source>
</evidence>
<dbReference type="SUPFAM" id="SSF51161">
    <property type="entry name" value="Trimeric LpxA-like enzymes"/>
    <property type="match status" value="1"/>
</dbReference>
<dbReference type="Proteomes" id="UP001419268">
    <property type="component" value="Unassembled WGS sequence"/>
</dbReference>
<dbReference type="GO" id="GO:0006535">
    <property type="term" value="P:cysteine biosynthetic process from serine"/>
    <property type="evidence" value="ECO:0007669"/>
    <property type="project" value="InterPro"/>
</dbReference>
<evidence type="ECO:0000259" key="2">
    <source>
        <dbReference type="Pfam" id="PF06426"/>
    </source>
</evidence>